<evidence type="ECO:0000259" key="2">
    <source>
        <dbReference type="Pfam" id="PF03372"/>
    </source>
</evidence>
<protein>
    <recommendedName>
        <fullName evidence="7">RNase H type-1 domain-containing protein</fullName>
    </recommendedName>
</protein>
<feature type="compositionally biased region" description="Polar residues" evidence="1">
    <location>
        <begin position="417"/>
        <end position="434"/>
    </location>
</feature>
<feature type="domain" description="RNase H type-1" evidence="3">
    <location>
        <begin position="944"/>
        <end position="1006"/>
    </location>
</feature>
<evidence type="ECO:0000313" key="6">
    <source>
        <dbReference type="Proteomes" id="UP000829196"/>
    </source>
</evidence>
<dbReference type="PANTHER" id="PTHR33710">
    <property type="entry name" value="BNAC02G09200D PROTEIN"/>
    <property type="match status" value="1"/>
</dbReference>
<feature type="domain" description="Endonuclease/exonuclease/phosphatase" evidence="2">
    <location>
        <begin position="468"/>
        <end position="581"/>
    </location>
</feature>
<comment type="caution">
    <text evidence="5">The sequence shown here is derived from an EMBL/GenBank/DDBJ whole genome shotgun (WGS) entry which is preliminary data.</text>
</comment>
<dbReference type="Pfam" id="PF03372">
    <property type="entry name" value="Exo_endo_phos"/>
    <property type="match status" value="1"/>
</dbReference>
<dbReference type="InterPro" id="IPR026960">
    <property type="entry name" value="RVT-Znf"/>
</dbReference>
<dbReference type="Pfam" id="PF13456">
    <property type="entry name" value="RVT_3"/>
    <property type="match status" value="1"/>
</dbReference>
<dbReference type="OrthoDB" id="426210at2759"/>
<dbReference type="Proteomes" id="UP000829196">
    <property type="component" value="Unassembled WGS sequence"/>
</dbReference>
<dbReference type="InterPro" id="IPR036691">
    <property type="entry name" value="Endo/exonu/phosph_ase_sf"/>
</dbReference>
<name>A0A8T3A6R5_DENNO</name>
<dbReference type="Pfam" id="PF13966">
    <property type="entry name" value="zf-RVT"/>
    <property type="match status" value="1"/>
</dbReference>
<evidence type="ECO:0000256" key="1">
    <source>
        <dbReference type="SAM" id="MobiDB-lite"/>
    </source>
</evidence>
<reference evidence="5" key="1">
    <citation type="journal article" date="2022" name="Front. Genet.">
        <title>Chromosome-Scale Assembly of the Dendrobium nobile Genome Provides Insights Into the Molecular Mechanism of the Biosynthesis of the Medicinal Active Ingredient of Dendrobium.</title>
        <authorList>
            <person name="Xu Q."/>
            <person name="Niu S.-C."/>
            <person name="Li K.-L."/>
            <person name="Zheng P.-J."/>
            <person name="Zhang X.-J."/>
            <person name="Jia Y."/>
            <person name="Liu Y."/>
            <person name="Niu Y.-X."/>
            <person name="Yu L.-H."/>
            <person name="Chen D.-F."/>
            <person name="Zhang G.-Q."/>
        </authorList>
    </citation>
    <scope>NUCLEOTIDE SEQUENCE</scope>
    <source>
        <tissue evidence="5">Leaf</tissue>
    </source>
</reference>
<dbReference type="SUPFAM" id="SSF56219">
    <property type="entry name" value="DNase I-like"/>
    <property type="match status" value="1"/>
</dbReference>
<feature type="region of interest" description="Disordered" evidence="1">
    <location>
        <begin position="408"/>
        <end position="434"/>
    </location>
</feature>
<dbReference type="GO" id="GO:0003676">
    <property type="term" value="F:nucleic acid binding"/>
    <property type="evidence" value="ECO:0007669"/>
    <property type="project" value="InterPro"/>
</dbReference>
<evidence type="ECO:0000313" key="5">
    <source>
        <dbReference type="EMBL" id="KAI0491773.1"/>
    </source>
</evidence>
<dbReference type="GO" id="GO:0004523">
    <property type="term" value="F:RNA-DNA hybrid ribonuclease activity"/>
    <property type="evidence" value="ECO:0007669"/>
    <property type="project" value="InterPro"/>
</dbReference>
<dbReference type="Gene3D" id="3.60.10.10">
    <property type="entry name" value="Endonuclease/exonuclease/phosphatase"/>
    <property type="match status" value="1"/>
</dbReference>
<evidence type="ECO:0000259" key="4">
    <source>
        <dbReference type="Pfam" id="PF13966"/>
    </source>
</evidence>
<dbReference type="CDD" id="cd06222">
    <property type="entry name" value="RNase_H_like"/>
    <property type="match status" value="1"/>
</dbReference>
<dbReference type="EMBL" id="JAGYWB010000018">
    <property type="protein sequence ID" value="KAI0491773.1"/>
    <property type="molecule type" value="Genomic_DNA"/>
</dbReference>
<dbReference type="SUPFAM" id="SSF53098">
    <property type="entry name" value="Ribonuclease H-like"/>
    <property type="match status" value="1"/>
</dbReference>
<gene>
    <name evidence="5" type="ORF">KFK09_026033</name>
</gene>
<dbReference type="Gene3D" id="3.30.420.10">
    <property type="entry name" value="Ribonuclease H-like superfamily/Ribonuclease H"/>
    <property type="match status" value="1"/>
</dbReference>
<dbReference type="AlphaFoldDB" id="A0A8T3A6R5"/>
<dbReference type="InterPro" id="IPR044730">
    <property type="entry name" value="RNase_H-like_dom_plant"/>
</dbReference>
<organism evidence="5 6">
    <name type="scientific">Dendrobium nobile</name>
    <name type="common">Orchid</name>
    <dbReference type="NCBI Taxonomy" id="94219"/>
    <lineage>
        <taxon>Eukaryota</taxon>
        <taxon>Viridiplantae</taxon>
        <taxon>Streptophyta</taxon>
        <taxon>Embryophyta</taxon>
        <taxon>Tracheophyta</taxon>
        <taxon>Spermatophyta</taxon>
        <taxon>Magnoliopsida</taxon>
        <taxon>Liliopsida</taxon>
        <taxon>Asparagales</taxon>
        <taxon>Orchidaceae</taxon>
        <taxon>Epidendroideae</taxon>
        <taxon>Malaxideae</taxon>
        <taxon>Dendrobiinae</taxon>
        <taxon>Dendrobium</taxon>
    </lineage>
</organism>
<proteinExistence type="predicted"/>
<sequence>MAGNVSSSSWGRVSEPVTHLNKGFFNLVDDSPKYPTRSRSFKEVLAGKASAGDDLPSLTQSTFNGVPAILLSDEEVLKLASPFKFTLVGKFGLRRPNLDAIRQFFSSLKLLGFYSVGLLDPRHVAIQLSNDLDYSRIFARRSPLQTDQATASCTRPSVARILLEIDISKNHPKEIWVGSKAFGYMQKVEFDNITDFCPQCKMHGHAQKDYFILHPELKKDKVMSKGKPGSADSQKIYVPVNSKVANEHIENMVEPQSNGHNFDINDGNPKENNLSIAVPLVNPILLNKNDVLDNTVNIDVAATNSIVQNSEGIAEPNLFIYIASMFNDMENDVPLDNCLANVALDEHCPISNSGNNKDYEDGEFIPPLSGSPLPSANLGNNVSIDISNDVSNDTNVNSNCQLEENFKQVSRKKGKQAKQSFSPTPRSTRAQTSSKNNTISLEVIEDFPQVCHYIISIFNINCYASFVYAACTKSNRLPLWYQLRQFASIINGPWCIGGDFNIISNSAERLGGNAANVNAMDDFNSMISDCNLNDICYFGCSFTWYRANLWQRLDRFLFNDNWIADFPFSSVEHLSRTLSDHSPLLLNVKTNMQLNALSFRFHNMWMLHNDFSSILSANWNAPVYPDNSVTGMIIDIDGSVFNSDEEICNSGVDYFKNIFTSSTTCIPLTNSTIIPKLISEEDNILLCQTPSDEEILNVIKNLNSNAVAGPDGFTTKFFKIIGRRLKSIIENCFFSVIINGKHNGFFKSVKGIRQGDTMSPALFIIAMEYLSRGCLKGYIPVDVRLQMKGFQLSSKCQCCSDIETIDHIFISSPIAQTVWTYFGNIANKPYSAINNDFMSVSKNWFHVSKGHIFNLIPILIVWFIWKSRNEAKHNAISMDAMAIVSNVKYKINQMHSYKLISKKHFSNCIHLAKLLGINFSTISNTCVDRMVKWIKPKPPYVKLNTDGSLGPNGAGAGGIIRDNNGNVLAAFAAPIHCSNALKAEIHALLLGLQEVCAECEYHQLPFLGAAAVQPTFIICNFCNDRKKVHRLLSFEGKGTVSASRIKAAAKNPAAAVAAVKSPVFFFIRTLVCVFTINSFDKLTPEDFVGEKPSWTLDHCRMPVTMVLSQSNTDGSLILRSLSMRWQLLVVCTSRCLLREIRLGQFLIFKYLSAASLDISSARGRFATVNVSNFFVALT</sequence>
<accession>A0A8T3A6R5</accession>
<evidence type="ECO:0000259" key="3">
    <source>
        <dbReference type="Pfam" id="PF13456"/>
    </source>
</evidence>
<dbReference type="InterPro" id="IPR002156">
    <property type="entry name" value="RNaseH_domain"/>
</dbReference>
<keyword evidence="6" id="KW-1185">Reference proteome</keyword>
<evidence type="ECO:0008006" key="7">
    <source>
        <dbReference type="Google" id="ProtNLM"/>
    </source>
</evidence>
<dbReference type="InterPro" id="IPR036397">
    <property type="entry name" value="RNaseH_sf"/>
</dbReference>
<dbReference type="InterPro" id="IPR012337">
    <property type="entry name" value="RNaseH-like_sf"/>
</dbReference>
<feature type="domain" description="Reverse transcriptase zinc-binding" evidence="4">
    <location>
        <begin position="772"/>
        <end position="819"/>
    </location>
</feature>
<dbReference type="InterPro" id="IPR005135">
    <property type="entry name" value="Endo/exonuclease/phosphatase"/>
</dbReference>
<dbReference type="PANTHER" id="PTHR33710:SF71">
    <property type="entry name" value="ENDONUCLEASE_EXONUCLEASE_PHOSPHATASE DOMAIN-CONTAINING PROTEIN"/>
    <property type="match status" value="1"/>
</dbReference>